<gene>
    <name evidence="2" type="ORF">Sya03_48450</name>
</gene>
<evidence type="ECO:0000256" key="1">
    <source>
        <dbReference type="SAM" id="Phobius"/>
    </source>
</evidence>
<feature type="transmembrane region" description="Helical" evidence="1">
    <location>
        <begin position="107"/>
        <end position="131"/>
    </location>
</feature>
<keyword evidence="1" id="KW-1133">Transmembrane helix</keyword>
<comment type="caution">
    <text evidence="2">The sequence shown here is derived from an EMBL/GenBank/DDBJ whole genome shotgun (WGS) entry which is preliminary data.</text>
</comment>
<evidence type="ECO:0000313" key="2">
    <source>
        <dbReference type="EMBL" id="GIJ05493.1"/>
    </source>
</evidence>
<proteinExistence type="predicted"/>
<dbReference type="EMBL" id="BOOY01000034">
    <property type="protein sequence ID" value="GIJ05493.1"/>
    <property type="molecule type" value="Genomic_DNA"/>
</dbReference>
<dbReference type="RefSeq" id="WP_203940708.1">
    <property type="nucleotide sequence ID" value="NZ_BAAAGJ010000005.1"/>
</dbReference>
<feature type="transmembrane region" description="Helical" evidence="1">
    <location>
        <begin position="44"/>
        <end position="63"/>
    </location>
</feature>
<dbReference type="Proteomes" id="UP000652013">
    <property type="component" value="Unassembled WGS sequence"/>
</dbReference>
<protein>
    <submittedName>
        <fullName evidence="2">Uncharacterized protein</fullName>
    </submittedName>
</protein>
<reference evidence="2" key="1">
    <citation type="submission" date="2021-01" db="EMBL/GenBank/DDBJ databases">
        <title>Whole genome shotgun sequence of Spirilliplanes yamanashiensis NBRC 15828.</title>
        <authorList>
            <person name="Komaki H."/>
            <person name="Tamura T."/>
        </authorList>
    </citation>
    <scope>NUCLEOTIDE SEQUENCE</scope>
    <source>
        <strain evidence="2">NBRC 15828</strain>
    </source>
</reference>
<keyword evidence="1" id="KW-0472">Membrane</keyword>
<accession>A0A8J3YBG2</accession>
<name>A0A8J3YBG2_9ACTN</name>
<organism evidence="2 3">
    <name type="scientific">Spirilliplanes yamanashiensis</name>
    <dbReference type="NCBI Taxonomy" id="42233"/>
    <lineage>
        <taxon>Bacteria</taxon>
        <taxon>Bacillati</taxon>
        <taxon>Actinomycetota</taxon>
        <taxon>Actinomycetes</taxon>
        <taxon>Micromonosporales</taxon>
        <taxon>Micromonosporaceae</taxon>
        <taxon>Spirilliplanes</taxon>
    </lineage>
</organism>
<feature type="transmembrane region" description="Helical" evidence="1">
    <location>
        <begin position="6"/>
        <end position="24"/>
    </location>
</feature>
<dbReference type="AlphaFoldDB" id="A0A8J3YBG2"/>
<feature type="transmembrane region" description="Helical" evidence="1">
    <location>
        <begin position="78"/>
        <end position="100"/>
    </location>
</feature>
<feature type="transmembrane region" description="Helical" evidence="1">
    <location>
        <begin position="137"/>
        <end position="155"/>
    </location>
</feature>
<evidence type="ECO:0000313" key="3">
    <source>
        <dbReference type="Proteomes" id="UP000652013"/>
    </source>
</evidence>
<keyword evidence="3" id="KW-1185">Reference proteome</keyword>
<sequence>MAPADLLPAIPPAVATAAWALIAARRRPAPAPTRSTAARTARAAALGAALATALAAGLVAAYWHEVRTNDAPGAKPEAGALVLAAAAHLVVVPAVSWAGLRLLGVRPAWLVTLGAWGLLGCALLAVAWAGSGLATQVWVYAAAGLASYAAAAAATRPAQK</sequence>
<keyword evidence="1" id="KW-0812">Transmembrane</keyword>